<feature type="domain" description="Thioredoxin" evidence="3">
    <location>
        <begin position="481"/>
        <end position="638"/>
    </location>
</feature>
<dbReference type="InterPro" id="IPR017937">
    <property type="entry name" value="Thioredoxin_CS"/>
</dbReference>
<dbReference type="InterPro" id="IPR036249">
    <property type="entry name" value="Thioredoxin-like_sf"/>
</dbReference>
<name>A0ABN0RP86_9FLAO</name>
<organism evidence="4 5">
    <name type="scientific">Cellulophaga geojensis KL-A</name>
    <dbReference type="NCBI Taxonomy" id="1328323"/>
    <lineage>
        <taxon>Bacteria</taxon>
        <taxon>Pseudomonadati</taxon>
        <taxon>Bacteroidota</taxon>
        <taxon>Flavobacteriia</taxon>
        <taxon>Flavobacteriales</taxon>
        <taxon>Flavobacteriaceae</taxon>
        <taxon>Cellulophaga</taxon>
    </lineage>
</organism>
<dbReference type="PANTHER" id="PTHR42852">
    <property type="entry name" value="THIOL:DISULFIDE INTERCHANGE PROTEIN DSBE"/>
    <property type="match status" value="1"/>
</dbReference>
<accession>A0ABN0RP86</accession>
<dbReference type="Proteomes" id="UP000019275">
    <property type="component" value="Unassembled WGS sequence"/>
</dbReference>
<dbReference type="PROSITE" id="PS00194">
    <property type="entry name" value="THIOREDOXIN_1"/>
    <property type="match status" value="1"/>
</dbReference>
<evidence type="ECO:0000259" key="3">
    <source>
        <dbReference type="PROSITE" id="PS51352"/>
    </source>
</evidence>
<dbReference type="CDD" id="cd02966">
    <property type="entry name" value="TlpA_like_family"/>
    <property type="match status" value="1"/>
</dbReference>
<dbReference type="InterPro" id="IPR050553">
    <property type="entry name" value="Thioredoxin_ResA/DsbE_sf"/>
</dbReference>
<dbReference type="Pfam" id="PF00578">
    <property type="entry name" value="AhpC-TSA"/>
    <property type="match status" value="1"/>
</dbReference>
<dbReference type="SUPFAM" id="SSF52833">
    <property type="entry name" value="Thioredoxin-like"/>
    <property type="match status" value="1"/>
</dbReference>
<comment type="caution">
    <text evidence="4">The sequence shown here is derived from an EMBL/GenBank/DDBJ whole genome shotgun (WGS) entry which is preliminary data.</text>
</comment>
<reference evidence="4 5" key="1">
    <citation type="journal article" date="2014" name="Genome Announc.">
        <title>Draft Genome Sequence of the Carrageenan-Degrading Bacterium Cellulophaga sp. Strain KL-A, Isolated from Decaying Marine Algae.</title>
        <authorList>
            <person name="Shan D."/>
            <person name="Ying J."/>
            <person name="Li X."/>
            <person name="Gao Z."/>
            <person name="Wei G."/>
            <person name="Shao Z."/>
        </authorList>
    </citation>
    <scope>NUCLEOTIDE SEQUENCE [LARGE SCALE GENOMIC DNA]</scope>
    <source>
        <strain evidence="4 5">KL-A</strain>
    </source>
</reference>
<keyword evidence="5" id="KW-1185">Reference proteome</keyword>
<dbReference type="Gene3D" id="3.40.30.10">
    <property type="entry name" value="Glutaredoxin"/>
    <property type="match status" value="1"/>
</dbReference>
<dbReference type="RefSeq" id="WP_034644907.1">
    <property type="nucleotide sequence ID" value="NZ_ARZX01000008.1"/>
</dbReference>
<feature type="chain" id="PRO_5045590655" evidence="2">
    <location>
        <begin position="19"/>
        <end position="638"/>
    </location>
</feature>
<evidence type="ECO:0000313" key="5">
    <source>
        <dbReference type="Proteomes" id="UP000019275"/>
    </source>
</evidence>
<evidence type="ECO:0000256" key="2">
    <source>
        <dbReference type="SAM" id="SignalP"/>
    </source>
</evidence>
<keyword evidence="1" id="KW-0676">Redox-active center</keyword>
<protein>
    <submittedName>
        <fullName evidence="4">Redoxin domain-containing protein</fullName>
    </submittedName>
</protein>
<keyword evidence="2" id="KW-0732">Signal</keyword>
<dbReference type="PANTHER" id="PTHR42852:SF17">
    <property type="entry name" value="THIOREDOXIN-LIKE PROTEIN HI_1115"/>
    <property type="match status" value="1"/>
</dbReference>
<dbReference type="PROSITE" id="PS51352">
    <property type="entry name" value="THIOREDOXIN_2"/>
    <property type="match status" value="1"/>
</dbReference>
<gene>
    <name evidence="4" type="ORF">KLA_07886</name>
</gene>
<evidence type="ECO:0000313" key="4">
    <source>
        <dbReference type="EMBL" id="EWH13703.1"/>
    </source>
</evidence>
<evidence type="ECO:0000256" key="1">
    <source>
        <dbReference type="ARBA" id="ARBA00023284"/>
    </source>
</evidence>
<dbReference type="EMBL" id="ARZX01000008">
    <property type="protein sequence ID" value="EWH13703.1"/>
    <property type="molecule type" value="Genomic_DNA"/>
</dbReference>
<proteinExistence type="predicted"/>
<dbReference type="InterPro" id="IPR013766">
    <property type="entry name" value="Thioredoxin_domain"/>
</dbReference>
<dbReference type="InterPro" id="IPR000866">
    <property type="entry name" value="AhpC/TSA"/>
</dbReference>
<sequence length="638" mass="72103">MKTIKCLFAFTFALLCFSCDNTTKDTGTTIGSLHISSATPTPGDSLHLSYATTAKKEDINAFYYYTVGYKQYPVDLNLSKADSLYKASIVIPDSAIAIAFNFKNKKDFDTNNNKGYLLPLTNSNGDTLAGAMASLANFKLRMGANLGLDVDKKEAYKEMSSDVLSHKEIQKDWDVVFPRTFMAEDKTEAENYIKERIATYSNNTNLTEQDYRNLNSLYQTLGEKSKTDSLQLVMEEKFPTGTNAQQKAWATFYKEQDYEKQKQLYTKFKEVFGEKSKIKDYMVTRLAAKAIENGNKEEYVQLMSQVTDKNMLPSSYNSLAWSYAEKGENLDFAAEISKKSLELTKNAINNPEEKPAYSTKSQYIDNMKSSYNMYADTYALIKFKQGEIDEAISYQKEAIAEGKDPELNERYIMFLSEGKQYDTVLKEAAKFIEEGNTTAKINDYYKKAYITQNGSENGFEEKLKALEKVGHQKLVAKTKEEMINEKPKNFRLKNLEGETVELASLKGKIVILDFWATWCGPCKASFPGMQKAVDKYKDNKNVVFLFVDTMESGDYETRSKLAGDFVKNNNYSFQVVVDNPVKEGSREYQVASNFEVTGIPTKVIIGPDGNIKFVSVGYSGSTDKLVKELSLKIDLLNS</sequence>
<feature type="signal peptide" evidence="2">
    <location>
        <begin position="1"/>
        <end position="18"/>
    </location>
</feature>